<evidence type="ECO:0000256" key="6">
    <source>
        <dbReference type="ARBA" id="ARBA00022679"/>
    </source>
</evidence>
<comment type="similarity">
    <text evidence="3 11">Belongs to the GcvT family.</text>
</comment>
<dbReference type="Gene3D" id="2.40.30.110">
    <property type="entry name" value="Aminomethyltransferase beta-barrel domains"/>
    <property type="match status" value="1"/>
</dbReference>
<dbReference type="AlphaFoldDB" id="A0A7K7SKX0"/>
<dbReference type="Pfam" id="PF01571">
    <property type="entry name" value="GCV_T"/>
    <property type="match status" value="1"/>
</dbReference>
<dbReference type="Pfam" id="PF08669">
    <property type="entry name" value="GCV_T_C"/>
    <property type="match status" value="1"/>
</dbReference>
<keyword evidence="15" id="KW-1185">Reference proteome</keyword>
<dbReference type="OrthoDB" id="10263536at2759"/>
<comment type="subunit">
    <text evidence="4 11">The glycine cleavage system is composed of four proteins: P, T, L and H.</text>
</comment>
<dbReference type="PIRSF" id="PIRSF006487">
    <property type="entry name" value="GcvT"/>
    <property type="match status" value="1"/>
</dbReference>
<evidence type="ECO:0000256" key="8">
    <source>
        <dbReference type="ARBA" id="ARBA00023128"/>
    </source>
</evidence>
<evidence type="ECO:0000259" key="12">
    <source>
        <dbReference type="Pfam" id="PF01571"/>
    </source>
</evidence>
<dbReference type="FunFam" id="3.30.70.1400:FF:000001">
    <property type="entry name" value="Aminomethyltransferase"/>
    <property type="match status" value="1"/>
</dbReference>
<reference evidence="14 15" key="1">
    <citation type="submission" date="2019-09" db="EMBL/GenBank/DDBJ databases">
        <title>Bird 10,000 Genomes (B10K) Project - Family phase.</title>
        <authorList>
            <person name="Zhang G."/>
        </authorList>
    </citation>
    <scope>NUCLEOTIDE SEQUENCE [LARGE SCALE GENOMIC DNA]</scope>
    <source>
        <strain evidence="14">B10K-DU-030-41</strain>
        <tissue evidence="14">Muscle</tissue>
    </source>
</reference>
<evidence type="ECO:0000256" key="9">
    <source>
        <dbReference type="ARBA" id="ARBA00047665"/>
    </source>
</evidence>
<dbReference type="SUPFAM" id="SSF101790">
    <property type="entry name" value="Aminomethyltransferase beta-barrel domain"/>
    <property type="match status" value="1"/>
</dbReference>
<dbReference type="InterPro" id="IPR006223">
    <property type="entry name" value="GcvT"/>
</dbReference>
<keyword evidence="6 11" id="KW-0808">Transferase</keyword>
<evidence type="ECO:0000256" key="4">
    <source>
        <dbReference type="ARBA" id="ARBA00011690"/>
    </source>
</evidence>
<dbReference type="GO" id="GO:0005960">
    <property type="term" value="C:glycine cleavage complex"/>
    <property type="evidence" value="ECO:0007669"/>
    <property type="project" value="InterPro"/>
</dbReference>
<dbReference type="FunFam" id="4.10.1250.10:FF:000002">
    <property type="entry name" value="Aminomethyltransferase"/>
    <property type="match status" value="1"/>
</dbReference>
<keyword evidence="8 11" id="KW-0496">Mitochondrion</keyword>
<sequence length="381" mass="41162">MVPFAGWSLPLHYEQGHLQSHLHTRRHCSLFDVSHMLQVAESGWGGCGRGRHPHRLTPTPGPFQTRVYGRDRVRFMESLVVGDIAELKPGQGTLTLLTNEKGGITDDLIVTNTSEDHLYVVSNAGCADKDLAILRGRAEELQATGSDVHLEVSDNALLALQGPSMARVLQEGLSDDLAKLSFMNSIITTVFGVPGCQVTRCGYTGEDGVEISVPMGRAVELAERLLGVPDVWLAGLAARDSLRLEAGLCLYGSDIDETTTPVEARLMWTLGKRRRAAMDFPGAAVIMAQVKEKPRRKPPSSGPGRGGWCCHPLLTSLCPPVPGTVTSGCPSPSLGKNIAMGYVEAAHSRAGTKLTVEVRKKQHPALVTKMPFVPTHYYMGK</sequence>
<dbReference type="FunFam" id="3.30.1360.120:FF:000014">
    <property type="entry name" value="Aminomethyltransferase"/>
    <property type="match status" value="1"/>
</dbReference>
<comment type="catalytic activity">
    <reaction evidence="9 11">
        <text>N(6)-[(R)-S(8)-aminomethyldihydrolipoyl]-L-lysyl-[protein] + (6S)-5,6,7,8-tetrahydrofolate = N(6)-[(R)-dihydrolipoyl]-L-lysyl-[protein] + (6R)-5,10-methylene-5,6,7,8-tetrahydrofolate + NH4(+)</text>
        <dbReference type="Rhea" id="RHEA:16945"/>
        <dbReference type="Rhea" id="RHEA-COMP:10475"/>
        <dbReference type="Rhea" id="RHEA-COMP:10492"/>
        <dbReference type="ChEBI" id="CHEBI:15636"/>
        <dbReference type="ChEBI" id="CHEBI:28938"/>
        <dbReference type="ChEBI" id="CHEBI:57453"/>
        <dbReference type="ChEBI" id="CHEBI:83100"/>
        <dbReference type="ChEBI" id="CHEBI:83143"/>
        <dbReference type="EC" id="2.1.2.10"/>
    </reaction>
</comment>
<keyword evidence="5 11" id="KW-0032">Aminotransferase</keyword>
<evidence type="ECO:0000256" key="10">
    <source>
        <dbReference type="PIRSR" id="PIRSR006487-1"/>
    </source>
</evidence>
<dbReference type="Proteomes" id="UP000589485">
    <property type="component" value="Unassembled WGS sequence"/>
</dbReference>
<evidence type="ECO:0000313" key="14">
    <source>
        <dbReference type="EMBL" id="NXA04996.1"/>
    </source>
</evidence>
<dbReference type="InterPro" id="IPR013977">
    <property type="entry name" value="GcvT_C"/>
</dbReference>
<feature type="domain" description="Aminomethyltransferase C-terminal" evidence="13">
    <location>
        <begin position="323"/>
        <end position="373"/>
    </location>
</feature>
<organism evidence="14 15">
    <name type="scientific">Sapayoa aenigma</name>
    <name type="common">broad-billed sapayoa</name>
    <dbReference type="NCBI Taxonomy" id="239371"/>
    <lineage>
        <taxon>Eukaryota</taxon>
        <taxon>Metazoa</taxon>
        <taxon>Chordata</taxon>
        <taxon>Craniata</taxon>
        <taxon>Vertebrata</taxon>
        <taxon>Euteleostomi</taxon>
        <taxon>Archelosauria</taxon>
        <taxon>Archosauria</taxon>
        <taxon>Dinosauria</taxon>
        <taxon>Saurischia</taxon>
        <taxon>Theropoda</taxon>
        <taxon>Coelurosauria</taxon>
        <taxon>Aves</taxon>
        <taxon>Neognathae</taxon>
        <taxon>Neoaves</taxon>
        <taxon>Telluraves</taxon>
        <taxon>Australaves</taxon>
        <taxon>Passeriformes</taxon>
        <taxon>Tyrannidae</taxon>
        <taxon>Sapayoa</taxon>
    </lineage>
</organism>
<evidence type="ECO:0000256" key="2">
    <source>
        <dbReference type="ARBA" id="ARBA00004173"/>
    </source>
</evidence>
<dbReference type="PANTHER" id="PTHR43757:SF16">
    <property type="entry name" value="AMINOMETHYLTRANSFERASE, MITOCHONDRIAL"/>
    <property type="match status" value="1"/>
</dbReference>
<comment type="subcellular location">
    <subcellularLocation>
        <location evidence="2 11">Mitochondrion</location>
    </subcellularLocation>
</comment>
<evidence type="ECO:0000259" key="13">
    <source>
        <dbReference type="Pfam" id="PF08669"/>
    </source>
</evidence>
<evidence type="ECO:0000256" key="1">
    <source>
        <dbReference type="ARBA" id="ARBA00003631"/>
    </source>
</evidence>
<dbReference type="Gene3D" id="3.30.70.1400">
    <property type="entry name" value="Aminomethyltransferase beta-barrel domains"/>
    <property type="match status" value="1"/>
</dbReference>
<evidence type="ECO:0000256" key="11">
    <source>
        <dbReference type="RuleBase" id="RU003981"/>
    </source>
</evidence>
<evidence type="ECO:0000256" key="7">
    <source>
        <dbReference type="ARBA" id="ARBA00022946"/>
    </source>
</evidence>
<accession>A0A7K7SKX0</accession>
<feature type="non-terminal residue" evidence="14">
    <location>
        <position position="1"/>
    </location>
</feature>
<dbReference type="InterPro" id="IPR006222">
    <property type="entry name" value="GCVT_N"/>
</dbReference>
<dbReference type="Gene3D" id="3.30.1360.120">
    <property type="entry name" value="Probable tRNA modification gtpase trme, domain 1"/>
    <property type="match status" value="1"/>
</dbReference>
<dbReference type="EMBL" id="VZSY01000037">
    <property type="protein sequence ID" value="NXA04996.1"/>
    <property type="molecule type" value="Genomic_DNA"/>
</dbReference>
<comment type="caution">
    <text evidence="14">The sequence shown here is derived from an EMBL/GenBank/DDBJ whole genome shotgun (WGS) entry which is preliminary data.</text>
</comment>
<dbReference type="GO" id="GO:0006546">
    <property type="term" value="P:glycine catabolic process"/>
    <property type="evidence" value="ECO:0007669"/>
    <property type="project" value="InterPro"/>
</dbReference>
<dbReference type="InterPro" id="IPR029043">
    <property type="entry name" value="GcvT/YgfZ_C"/>
</dbReference>
<feature type="binding site" evidence="10">
    <location>
        <position position="210"/>
    </location>
    <ligand>
        <name>substrate</name>
    </ligand>
</feature>
<evidence type="ECO:0000256" key="5">
    <source>
        <dbReference type="ARBA" id="ARBA00022576"/>
    </source>
</evidence>
<keyword evidence="7 11" id="KW-0809">Transit peptide</keyword>
<dbReference type="InterPro" id="IPR028896">
    <property type="entry name" value="GcvT/YgfZ/DmdA"/>
</dbReference>
<dbReference type="SUPFAM" id="SSF103025">
    <property type="entry name" value="Folate-binding domain"/>
    <property type="match status" value="1"/>
</dbReference>
<protein>
    <recommendedName>
        <fullName evidence="11">Aminomethyltransferase</fullName>
        <ecNumber evidence="11">2.1.2.10</ecNumber>
    </recommendedName>
    <alternativeName>
        <fullName evidence="11">Glycine cleavage system T protein</fullName>
    </alternativeName>
</protein>
<evidence type="ECO:0000313" key="15">
    <source>
        <dbReference type="Proteomes" id="UP000589485"/>
    </source>
</evidence>
<dbReference type="EC" id="2.1.2.10" evidence="11"/>
<dbReference type="GO" id="GO:0004047">
    <property type="term" value="F:aminomethyltransferase activity"/>
    <property type="evidence" value="ECO:0007669"/>
    <property type="project" value="UniProtKB-EC"/>
</dbReference>
<dbReference type="GO" id="GO:0005739">
    <property type="term" value="C:mitochondrion"/>
    <property type="evidence" value="ECO:0007669"/>
    <property type="project" value="UniProtKB-SubCell"/>
</dbReference>
<comment type="function">
    <text evidence="1 11">The glycine cleavage system catalyzes the degradation of glycine.</text>
</comment>
<dbReference type="InterPro" id="IPR027266">
    <property type="entry name" value="TrmE/GcvT-like"/>
</dbReference>
<gene>
    <name evidence="14" type="primary">Amt</name>
    <name evidence="14" type="ORF">SAPAEN_R07471</name>
</gene>
<dbReference type="NCBIfam" id="TIGR00528">
    <property type="entry name" value="gcvT"/>
    <property type="match status" value="1"/>
</dbReference>
<dbReference type="Gene3D" id="4.10.1250.10">
    <property type="entry name" value="Aminomethyltransferase fragment"/>
    <property type="match status" value="1"/>
</dbReference>
<feature type="domain" description="GCVT N-terminal" evidence="12">
    <location>
        <begin position="65"/>
        <end position="271"/>
    </location>
</feature>
<feature type="non-terminal residue" evidence="14">
    <location>
        <position position="381"/>
    </location>
</feature>
<proteinExistence type="inferred from homology"/>
<name>A0A7K7SKX0_9TYRA</name>
<dbReference type="GO" id="GO:0008483">
    <property type="term" value="F:transaminase activity"/>
    <property type="evidence" value="ECO:0007669"/>
    <property type="project" value="UniProtKB-KW"/>
</dbReference>
<evidence type="ECO:0000256" key="3">
    <source>
        <dbReference type="ARBA" id="ARBA00008609"/>
    </source>
</evidence>
<dbReference type="PANTHER" id="PTHR43757">
    <property type="entry name" value="AMINOMETHYLTRANSFERASE"/>
    <property type="match status" value="1"/>
</dbReference>